<dbReference type="Proteomes" id="UP001229773">
    <property type="component" value="Chromosome"/>
</dbReference>
<accession>A0ABD7Z3J6</accession>
<dbReference type="AlphaFoldDB" id="A0ABD7Z3J6"/>
<dbReference type="InterPro" id="IPR054440">
    <property type="entry name" value="Gp32-like"/>
</dbReference>
<gene>
    <name evidence="1" type="ORF">RAM05_04075</name>
</gene>
<dbReference type="GeneID" id="32536946"/>
<proteinExistence type="predicted"/>
<evidence type="ECO:0008006" key="3">
    <source>
        <dbReference type="Google" id="ProtNLM"/>
    </source>
</evidence>
<organism evidence="1 2">
    <name type="scientific">Snodgrassella alvi</name>
    <dbReference type="NCBI Taxonomy" id="1196083"/>
    <lineage>
        <taxon>Bacteria</taxon>
        <taxon>Pseudomonadati</taxon>
        <taxon>Pseudomonadota</taxon>
        <taxon>Betaproteobacteria</taxon>
        <taxon>Neisseriales</taxon>
        <taxon>Neisseriaceae</taxon>
        <taxon>Snodgrassella</taxon>
    </lineage>
</organism>
<evidence type="ECO:0000313" key="1">
    <source>
        <dbReference type="EMBL" id="WLS99180.1"/>
    </source>
</evidence>
<protein>
    <recommendedName>
        <fullName evidence="3">Phage tail protein</fullName>
    </recommendedName>
</protein>
<sequence>MPMGHNPLTITSANSVLMLRCTGVYDNYIRIKGFQADNAWGFGDANISETRMGVDGKQSMGYTPHEVEWMLHLEANSESIEHMENIRKDFNANMETRPIDIVVEIPSIQKRYSAKGALVKLTGGASGQKLLAGSQYTFRLVLNGAEETN</sequence>
<dbReference type="Pfam" id="PF22764">
    <property type="entry name" value="E217_Gp32"/>
    <property type="match status" value="1"/>
</dbReference>
<reference evidence="1 2" key="1">
    <citation type="submission" date="2023-08" db="EMBL/GenBank/DDBJ databases">
        <title>Complete genome sequences of 12 bacterial strains from the honey bee gut, resolved with long-read nanopore sequencing.</title>
        <authorList>
            <person name="Kwong W.K."/>
            <person name="Acheampong S."/>
            <person name="Polat M.F."/>
        </authorList>
    </citation>
    <scope>NUCLEOTIDE SEQUENCE [LARGE SCALE GENOMIC DNA]</scope>
    <source>
        <strain evidence="2">wkB9</strain>
    </source>
</reference>
<name>A0ABD7Z3J6_9NEIS</name>
<dbReference type="RefSeq" id="WP_051506380.1">
    <property type="nucleotide sequence ID" value="NZ_CP132375.1"/>
</dbReference>
<dbReference type="EMBL" id="CP132375">
    <property type="protein sequence ID" value="WLS99180.1"/>
    <property type="molecule type" value="Genomic_DNA"/>
</dbReference>
<evidence type="ECO:0000313" key="2">
    <source>
        <dbReference type="Proteomes" id="UP001229773"/>
    </source>
</evidence>